<feature type="domain" description="Nudix hydrolase" evidence="12">
    <location>
        <begin position="1"/>
        <end position="124"/>
    </location>
</feature>
<evidence type="ECO:0000256" key="8">
    <source>
        <dbReference type="ARBA" id="ARBA00022842"/>
    </source>
</evidence>
<dbReference type="Gene3D" id="3.90.79.10">
    <property type="entry name" value="Nucleoside Triphosphate Pyrophosphohydrolase"/>
    <property type="match status" value="1"/>
</dbReference>
<accession>A0ABS9M9C0</accession>
<organism evidence="13 14">
    <name type="scientific">Intestinimonas massiliensis</name>
    <name type="common">ex Afouda et al. 2020</name>
    <dbReference type="NCBI Taxonomy" id="1673721"/>
    <lineage>
        <taxon>Bacteria</taxon>
        <taxon>Bacillati</taxon>
        <taxon>Bacillota</taxon>
        <taxon>Clostridia</taxon>
        <taxon>Eubacteriales</taxon>
        <taxon>Intestinimonas</taxon>
    </lineage>
</organism>
<evidence type="ECO:0000256" key="2">
    <source>
        <dbReference type="ARBA" id="ARBA00005582"/>
    </source>
</evidence>
<dbReference type="PANTHER" id="PTHR47707:SF1">
    <property type="entry name" value="NUDIX HYDROLASE FAMILY PROTEIN"/>
    <property type="match status" value="1"/>
</dbReference>
<keyword evidence="3" id="KW-0515">Mutator protein</keyword>
<evidence type="ECO:0000256" key="4">
    <source>
        <dbReference type="ARBA" id="ARBA00022705"/>
    </source>
</evidence>
<keyword evidence="8" id="KW-0460">Magnesium</keyword>
<dbReference type="EC" id="3.6.1.55" evidence="11"/>
<evidence type="ECO:0000256" key="11">
    <source>
        <dbReference type="ARBA" id="ARBA00038905"/>
    </source>
</evidence>
<evidence type="ECO:0000256" key="7">
    <source>
        <dbReference type="ARBA" id="ARBA00022801"/>
    </source>
</evidence>
<dbReference type="SUPFAM" id="SSF55811">
    <property type="entry name" value="Nudix"/>
    <property type="match status" value="1"/>
</dbReference>
<dbReference type="CDD" id="cd03425">
    <property type="entry name" value="NUDIX_MutT_NudA_like"/>
    <property type="match status" value="1"/>
</dbReference>
<evidence type="ECO:0000256" key="6">
    <source>
        <dbReference type="ARBA" id="ARBA00022763"/>
    </source>
</evidence>
<evidence type="ECO:0000259" key="12">
    <source>
        <dbReference type="PROSITE" id="PS51462"/>
    </source>
</evidence>
<evidence type="ECO:0000313" key="14">
    <source>
        <dbReference type="Proteomes" id="UP001200313"/>
    </source>
</evidence>
<evidence type="ECO:0000256" key="5">
    <source>
        <dbReference type="ARBA" id="ARBA00022723"/>
    </source>
</evidence>
<keyword evidence="14" id="KW-1185">Reference proteome</keyword>
<comment type="cofactor">
    <cofactor evidence="1">
        <name>Mg(2+)</name>
        <dbReference type="ChEBI" id="CHEBI:18420"/>
    </cofactor>
</comment>
<dbReference type="InterPro" id="IPR047127">
    <property type="entry name" value="MutT-like"/>
</dbReference>
<evidence type="ECO:0000256" key="1">
    <source>
        <dbReference type="ARBA" id="ARBA00001946"/>
    </source>
</evidence>
<dbReference type="InterPro" id="IPR000086">
    <property type="entry name" value="NUDIX_hydrolase_dom"/>
</dbReference>
<reference evidence="13 14" key="1">
    <citation type="submission" date="2022-01" db="EMBL/GenBank/DDBJ databases">
        <title>Collection of gut derived symbiotic bacterial strains cultured from healthy donors.</title>
        <authorList>
            <person name="Lin H."/>
            <person name="Kohout C."/>
            <person name="Waligurski E."/>
            <person name="Pamer E.G."/>
        </authorList>
    </citation>
    <scope>NUCLEOTIDE SEQUENCE [LARGE SCALE GENOMIC DNA]</scope>
    <source>
        <strain evidence="13 14">DFI.3.7</strain>
    </source>
</reference>
<keyword evidence="6" id="KW-0227">DNA damage</keyword>
<dbReference type="InterPro" id="IPR015797">
    <property type="entry name" value="NUDIX_hydrolase-like_dom_sf"/>
</dbReference>
<dbReference type="InterPro" id="IPR020476">
    <property type="entry name" value="Nudix_hydrolase"/>
</dbReference>
<evidence type="ECO:0000256" key="10">
    <source>
        <dbReference type="ARBA" id="ARBA00035861"/>
    </source>
</evidence>
<dbReference type="Pfam" id="PF00293">
    <property type="entry name" value="NUDIX"/>
    <property type="match status" value="1"/>
</dbReference>
<keyword evidence="9" id="KW-0234">DNA repair</keyword>
<dbReference type="PROSITE" id="PS51462">
    <property type="entry name" value="NUDIX"/>
    <property type="match status" value="1"/>
</dbReference>
<dbReference type="EMBL" id="JAKNJB010000015">
    <property type="protein sequence ID" value="MCG4527366.1"/>
    <property type="molecule type" value="Genomic_DNA"/>
</dbReference>
<protein>
    <recommendedName>
        <fullName evidence="11">8-oxo-dGTP diphosphatase</fullName>
        <ecNumber evidence="11">3.6.1.55</ecNumber>
    </recommendedName>
</protein>
<sequence>MEVTAGILVKDHHVLLMRRAPGQNAAGGWEYPGGKIEPGETGEQCLHRELKEELCIDAEIGEKMAESAFEMSSKTIRLHAYRINQYEGEIQLTVHDQMEWVPLSKLLDHDQLPADYLVSQKLLEVLR</sequence>
<keyword evidence="4" id="KW-0235">DNA replication</keyword>
<proteinExistence type="inferred from homology"/>
<comment type="caution">
    <text evidence="13">The sequence shown here is derived from an EMBL/GenBank/DDBJ whole genome shotgun (WGS) entry which is preliminary data.</text>
</comment>
<dbReference type="RefSeq" id="WP_238074103.1">
    <property type="nucleotide sequence ID" value="NZ_JAKNJB010000015.1"/>
</dbReference>
<evidence type="ECO:0000256" key="3">
    <source>
        <dbReference type="ARBA" id="ARBA00022457"/>
    </source>
</evidence>
<dbReference type="PRINTS" id="PR00502">
    <property type="entry name" value="NUDIXFAMILY"/>
</dbReference>
<gene>
    <name evidence="13" type="ORF">L0P79_09785</name>
</gene>
<evidence type="ECO:0000313" key="13">
    <source>
        <dbReference type="EMBL" id="MCG4527366.1"/>
    </source>
</evidence>
<evidence type="ECO:0000256" key="9">
    <source>
        <dbReference type="ARBA" id="ARBA00023204"/>
    </source>
</evidence>
<name>A0ABS9M9C0_9FIRM</name>
<keyword evidence="5" id="KW-0479">Metal-binding</keyword>
<keyword evidence="7" id="KW-0378">Hydrolase</keyword>
<dbReference type="Proteomes" id="UP001200313">
    <property type="component" value="Unassembled WGS sequence"/>
</dbReference>
<comment type="similarity">
    <text evidence="2">Belongs to the Nudix hydrolase family.</text>
</comment>
<comment type="catalytic activity">
    <reaction evidence="10">
        <text>8-oxo-dGTP + H2O = 8-oxo-dGMP + diphosphate + H(+)</text>
        <dbReference type="Rhea" id="RHEA:31575"/>
        <dbReference type="ChEBI" id="CHEBI:15377"/>
        <dbReference type="ChEBI" id="CHEBI:15378"/>
        <dbReference type="ChEBI" id="CHEBI:33019"/>
        <dbReference type="ChEBI" id="CHEBI:63224"/>
        <dbReference type="ChEBI" id="CHEBI:77896"/>
        <dbReference type="EC" id="3.6.1.55"/>
    </reaction>
</comment>
<dbReference type="PANTHER" id="PTHR47707">
    <property type="entry name" value="8-OXO-DGTP DIPHOSPHATASE"/>
    <property type="match status" value="1"/>
</dbReference>